<evidence type="ECO:0000256" key="1">
    <source>
        <dbReference type="SAM" id="MobiDB-lite"/>
    </source>
</evidence>
<name>A0A175W187_9PEZI</name>
<proteinExistence type="predicted"/>
<dbReference type="AlphaFoldDB" id="A0A175W187"/>
<organism evidence="2 4">
    <name type="scientific">Madurella mycetomatis</name>
    <dbReference type="NCBI Taxonomy" id="100816"/>
    <lineage>
        <taxon>Eukaryota</taxon>
        <taxon>Fungi</taxon>
        <taxon>Dikarya</taxon>
        <taxon>Ascomycota</taxon>
        <taxon>Pezizomycotina</taxon>
        <taxon>Sordariomycetes</taxon>
        <taxon>Sordariomycetidae</taxon>
        <taxon>Sordariales</taxon>
        <taxon>Sordariales incertae sedis</taxon>
        <taxon>Madurella</taxon>
    </lineage>
</organism>
<reference evidence="2 4" key="3">
    <citation type="submission" date="2016-01" db="EMBL/GenBank/DDBJ databases">
        <title>Madurella mycetomatis genome sequencing.</title>
        <authorList>
            <person name="Van De Sande W."/>
        </authorList>
    </citation>
    <scope>NUCLEOTIDE SEQUENCE [LARGE SCALE GENOMIC DNA]</scope>
    <source>
        <strain evidence="4">mm55</strain>
        <strain evidence="2">Mm55</strain>
    </source>
</reference>
<feature type="region of interest" description="Disordered" evidence="1">
    <location>
        <begin position="24"/>
        <end position="128"/>
    </location>
</feature>
<sequence>MSNMFRSRTGPLLIAAGVFGGLLYTTAGGSQQPRPATTGSHGGISEALQGVAGQGGPAARDEQRIENDPKDTRMATASPSADSKRNPQKVRGDLGGDETTPGGGYQGKHIGDKGEGSGDLPWKKVGKQ</sequence>
<protein>
    <submittedName>
        <fullName evidence="2">Uncharacterized protein</fullName>
    </submittedName>
</protein>
<feature type="compositionally biased region" description="Basic and acidic residues" evidence="1">
    <location>
        <begin position="59"/>
        <end position="73"/>
    </location>
</feature>
<evidence type="ECO:0000313" key="3">
    <source>
        <dbReference type="EMBL" id="KXX82463.1"/>
    </source>
</evidence>
<gene>
    <name evidence="3" type="ORF">MMYC01_201630</name>
    <name evidence="2" type="ORF">MMYC01_206454</name>
</gene>
<keyword evidence="4" id="KW-1185">Reference proteome</keyword>
<feature type="compositionally biased region" description="Polar residues" evidence="1">
    <location>
        <begin position="27"/>
        <end position="39"/>
    </location>
</feature>
<dbReference type="VEuPathDB" id="FungiDB:MMYC01_206454"/>
<comment type="caution">
    <text evidence="2">The sequence shown here is derived from an EMBL/GenBank/DDBJ whole genome shotgun (WGS) entry which is preliminary data.</text>
</comment>
<dbReference type="VEuPathDB" id="FungiDB:MMYC01_201630"/>
<evidence type="ECO:0000313" key="4">
    <source>
        <dbReference type="Proteomes" id="UP000078237"/>
    </source>
</evidence>
<feature type="compositionally biased region" description="Basic and acidic residues" evidence="1">
    <location>
        <begin position="82"/>
        <end position="94"/>
    </location>
</feature>
<dbReference type="OrthoDB" id="4561045at2759"/>
<dbReference type="EMBL" id="LCTW02000158">
    <property type="protein sequence ID" value="KXX77506.1"/>
    <property type="molecule type" value="Genomic_DNA"/>
</dbReference>
<dbReference type="EMBL" id="LCTW02000014">
    <property type="protein sequence ID" value="KXX82463.1"/>
    <property type="molecule type" value="Genomic_DNA"/>
</dbReference>
<evidence type="ECO:0000313" key="2">
    <source>
        <dbReference type="EMBL" id="KXX77506.1"/>
    </source>
</evidence>
<dbReference type="Proteomes" id="UP000078237">
    <property type="component" value="Unassembled WGS sequence"/>
</dbReference>
<reference evidence="2" key="2">
    <citation type="submission" date="2015-06" db="EMBL/GenBank/DDBJ databases">
        <authorList>
            <person name="Hoefler B.C."/>
            <person name="Straight P.D."/>
        </authorList>
    </citation>
    <scope>NUCLEOTIDE SEQUENCE [LARGE SCALE GENOMIC DNA]</scope>
    <source>
        <strain evidence="2">Mm55</strain>
    </source>
</reference>
<accession>A0A175W187</accession>
<reference evidence="4" key="1">
    <citation type="submission" date="2015-06" db="EMBL/GenBank/DDBJ databases">
        <authorList>
            <person name="van de Sande W.W.J."/>
        </authorList>
    </citation>
    <scope>NUCLEOTIDE SEQUENCE [LARGE SCALE GENOMIC DNA]</scope>
    <source>
        <strain evidence="4">mm55</strain>
    </source>
</reference>